<feature type="region of interest" description="Disordered" evidence="1">
    <location>
        <begin position="75"/>
        <end position="162"/>
    </location>
</feature>
<feature type="compositionally biased region" description="Basic and acidic residues" evidence="1">
    <location>
        <begin position="75"/>
        <end position="132"/>
    </location>
</feature>
<dbReference type="AlphaFoldDB" id="A0A9P3G346"/>
<feature type="region of interest" description="Disordered" evidence="1">
    <location>
        <begin position="242"/>
        <end position="271"/>
    </location>
</feature>
<proteinExistence type="predicted"/>
<dbReference type="OrthoDB" id="10658745at2759"/>
<evidence type="ECO:0000313" key="3">
    <source>
        <dbReference type="Proteomes" id="UP000703269"/>
    </source>
</evidence>
<evidence type="ECO:0000256" key="1">
    <source>
        <dbReference type="SAM" id="MobiDB-lite"/>
    </source>
</evidence>
<reference evidence="2 3" key="1">
    <citation type="submission" date="2021-08" db="EMBL/GenBank/DDBJ databases">
        <title>Draft Genome Sequence of Phanerochaete sordida strain YK-624.</title>
        <authorList>
            <person name="Mori T."/>
            <person name="Dohra H."/>
            <person name="Suzuki T."/>
            <person name="Kawagishi H."/>
            <person name="Hirai H."/>
        </authorList>
    </citation>
    <scope>NUCLEOTIDE SEQUENCE [LARGE SCALE GENOMIC DNA]</scope>
    <source>
        <strain evidence="2 3">YK-624</strain>
    </source>
</reference>
<accession>A0A9P3G346</accession>
<feature type="compositionally biased region" description="Low complexity" evidence="1">
    <location>
        <begin position="258"/>
        <end position="271"/>
    </location>
</feature>
<keyword evidence="3" id="KW-1185">Reference proteome</keyword>
<evidence type="ECO:0000313" key="2">
    <source>
        <dbReference type="EMBL" id="GJE87005.1"/>
    </source>
</evidence>
<dbReference type="Proteomes" id="UP000703269">
    <property type="component" value="Unassembled WGS sequence"/>
</dbReference>
<comment type="caution">
    <text evidence="2">The sequence shown here is derived from an EMBL/GenBank/DDBJ whole genome shotgun (WGS) entry which is preliminary data.</text>
</comment>
<name>A0A9P3G346_9APHY</name>
<sequence>MSSPYAYAPAPPPAAERAVYACRPNHRSSAQPAPIIKHAAHCDCDDCYHARRRGTHRSRSRVRFGGEKRYRNETAEERAVRDAHEARHGRAGYRDACEDARRGRNTDRQLVRADPNHRPTRHHSSDAREHKGYRSSSPAVGPAVLDMRDPRWKNPRPQPLALPPAPGLAPSYSVGPGVVYAPPPSPYAQQYGSPQRYPPMSPTGQFAPAPPNVAYATPMMSPVAVGFAVGPPVQYVPAPYAGYPPPGTDSRRFGQPNAGYAAADYGGSDSE</sequence>
<gene>
    <name evidence="2" type="ORF">PsYK624_030880</name>
</gene>
<organism evidence="2 3">
    <name type="scientific">Phanerochaete sordida</name>
    <dbReference type="NCBI Taxonomy" id="48140"/>
    <lineage>
        <taxon>Eukaryota</taxon>
        <taxon>Fungi</taxon>
        <taxon>Dikarya</taxon>
        <taxon>Basidiomycota</taxon>
        <taxon>Agaricomycotina</taxon>
        <taxon>Agaricomycetes</taxon>
        <taxon>Polyporales</taxon>
        <taxon>Phanerochaetaceae</taxon>
        <taxon>Phanerochaete</taxon>
    </lineage>
</organism>
<dbReference type="EMBL" id="BPQB01000005">
    <property type="protein sequence ID" value="GJE87005.1"/>
    <property type="molecule type" value="Genomic_DNA"/>
</dbReference>
<protein>
    <submittedName>
        <fullName evidence="2">Uncharacterized protein</fullName>
    </submittedName>
</protein>